<comment type="similarity">
    <text evidence="2">Belongs to the semaphorin family.</text>
</comment>
<dbReference type="CDD" id="cd11238">
    <property type="entry name" value="Sema_2A"/>
    <property type="match status" value="1"/>
</dbReference>
<dbReference type="InterPro" id="IPR013783">
    <property type="entry name" value="Ig-like_fold"/>
</dbReference>
<dbReference type="CDD" id="cd16653">
    <property type="entry name" value="RING-like_Rtf2"/>
    <property type="match status" value="1"/>
</dbReference>
<reference evidence="15 16" key="1">
    <citation type="submission" date="2015-01" db="EMBL/GenBank/DDBJ databases">
        <title>Evolution of Trichinella species and genotypes.</title>
        <authorList>
            <person name="Korhonen P.K."/>
            <person name="Edoardo P."/>
            <person name="Giuseppe L.R."/>
            <person name="Gasser R.B."/>
        </authorList>
    </citation>
    <scope>NUCLEOTIDE SEQUENCE [LARGE SCALE GENOMIC DNA]</scope>
    <source>
        <strain evidence="15">ISS176</strain>
    </source>
</reference>
<evidence type="ECO:0000313" key="15">
    <source>
        <dbReference type="EMBL" id="KRZ33859.1"/>
    </source>
</evidence>
<dbReference type="InterPro" id="IPR001627">
    <property type="entry name" value="Semap_dom"/>
</dbReference>
<dbReference type="InterPro" id="IPR036179">
    <property type="entry name" value="Ig-like_dom_sf"/>
</dbReference>
<evidence type="ECO:0000256" key="2">
    <source>
        <dbReference type="ARBA" id="ARBA00009492"/>
    </source>
</evidence>
<dbReference type="SMART" id="SM00630">
    <property type="entry name" value="Sema"/>
    <property type="match status" value="1"/>
</dbReference>
<dbReference type="GO" id="GO:0045499">
    <property type="term" value="F:chemorepellent activity"/>
    <property type="evidence" value="ECO:0007669"/>
    <property type="project" value="TreeGrafter"/>
</dbReference>
<dbReference type="Gene3D" id="2.130.10.10">
    <property type="entry name" value="YVTN repeat-like/Quinoprotein amine dehydrogenase"/>
    <property type="match status" value="1"/>
</dbReference>
<evidence type="ECO:0000256" key="4">
    <source>
        <dbReference type="ARBA" id="ARBA00022525"/>
    </source>
</evidence>
<gene>
    <name evidence="15" type="primary">SEMA-2A</name>
    <name evidence="15" type="ORF">T4C_6007</name>
</gene>
<keyword evidence="8" id="KW-1015">Disulfide bond</keyword>
<evidence type="ECO:0000256" key="10">
    <source>
        <dbReference type="ARBA" id="ARBA00074148"/>
    </source>
</evidence>
<protein>
    <recommendedName>
        <fullName evidence="10">Semaphorin-2A</fullName>
    </recommendedName>
</protein>
<dbReference type="Gene3D" id="2.60.40.10">
    <property type="entry name" value="Immunoglobulins"/>
    <property type="match status" value="1"/>
</dbReference>
<evidence type="ECO:0000256" key="8">
    <source>
        <dbReference type="ARBA" id="ARBA00023157"/>
    </source>
</evidence>
<comment type="subcellular location">
    <subcellularLocation>
        <location evidence="1">Secreted</location>
    </subcellularLocation>
</comment>
<dbReference type="AlphaFoldDB" id="A0A0V1JFU1"/>
<evidence type="ECO:0000256" key="3">
    <source>
        <dbReference type="ARBA" id="ARBA00022473"/>
    </source>
</evidence>
<evidence type="ECO:0000256" key="5">
    <source>
        <dbReference type="ARBA" id="ARBA00022729"/>
    </source>
</evidence>
<dbReference type="SUPFAM" id="SSF103575">
    <property type="entry name" value="Plexin repeat"/>
    <property type="match status" value="1"/>
</dbReference>
<dbReference type="Pfam" id="PF01403">
    <property type="entry name" value="Sema"/>
    <property type="match status" value="1"/>
</dbReference>
<dbReference type="PROSITE" id="PS51004">
    <property type="entry name" value="SEMA"/>
    <property type="match status" value="1"/>
</dbReference>
<dbReference type="GO" id="GO:0030335">
    <property type="term" value="P:positive regulation of cell migration"/>
    <property type="evidence" value="ECO:0007669"/>
    <property type="project" value="TreeGrafter"/>
</dbReference>
<dbReference type="InterPro" id="IPR036352">
    <property type="entry name" value="Semap_dom_sf"/>
</dbReference>
<accession>A0A0V1JFU1</accession>
<comment type="caution">
    <text evidence="15">The sequence shown here is derived from an EMBL/GenBank/DDBJ whole genome shotgun (WGS) entry which is preliminary data.</text>
</comment>
<dbReference type="Proteomes" id="UP000054826">
    <property type="component" value="Unassembled WGS sequence"/>
</dbReference>
<evidence type="ECO:0000313" key="16">
    <source>
        <dbReference type="Proteomes" id="UP000054826"/>
    </source>
</evidence>
<evidence type="ECO:0000256" key="1">
    <source>
        <dbReference type="ARBA" id="ARBA00004613"/>
    </source>
</evidence>
<keyword evidence="7" id="KW-0524">Neurogenesis</keyword>
<sequence length="981" mass="111811">MTSFHWALVNAFGVFLLVNSVDPQFRVRPEHVFNKGNLYYRVLLLDEDANALYVGAMNSFYKLNMNDINSTLLRDKFGEFELKPTTEALALCSVRTRDQELKCQNHVKLVIKRSDGTLYLCSTNALNPTISILDSTTLHVHETGSSGAAICPSDPDDFGAAVWIEHGNPGKIPSIYSATATDYTGANRVIYRPPLLNERGDMMHPYMSTAHTDSKWLKEPNFVAAFDVGDGYVYYFFRELAVEYMSCGTVIYSRVGRICKSDTGGRNLLKQTWTSFFKARLNCSISGEFPFYFNEIQDVYKVSGNNQETLFYATFSTGENGFSGSAICVYTLSEIKAIFDSSPFKGQVSPLHVWQALPSTETPTPRPGQCVRDSKTLSDTTLHFVKTHTLMDRAVSHQNNKFRSSEGPLFYRKDVILRKLVVDIVVGEDSSYPVIYAASNDGKLFKIVSWYDAHSYVQANVVAVYKLRHEEPVHAMQILPGQYLYIAQDVEVSQIELPQCNLYKSCILCAQDPYCAWHSIRQQCHRYRTSYRDEWIKISSADPLKPSCVEVTRRFTRLLYPGDSISLTCHQKLPNSAEERLDAIWMFNNRTLDLSDSKFLLTVENGLVIVNITKDYAGLYECVQQKNKLVSYQIFVDDKNCQKPHSIQEFNAVYREWCREFQEYKLTMSRWKKWYEQNLQCSDSSDRRRLAQDHELKSNRLVQLTFQHYVDGTISFEMGCDGGTIPKRCELVKTKKKEKKIERDEKAAARWKHCALTQQPLKAPIVACRLGRLYNKEAVIEALLKRKEAPDVKELKLTKNPAYDEKKADRGGEYTDLKSAAYICPVSGLEMNGIYRFCFLWSCGCVLSEKCFKEIEGQNCHNCNMPFTAEDKIVLYGTDEEIEKYQESINKKILKKRMKTSKVSVGTEAGTSGMTVAQNEADSNVGSVKQSTFAENDVKRKKKSIQDDPNASKVYKSLFTTSDAGKTQPRGHWVTYNPLYF</sequence>
<evidence type="ECO:0000256" key="11">
    <source>
        <dbReference type="PROSITE-ProRule" id="PRU00352"/>
    </source>
</evidence>
<dbReference type="GO" id="GO:0071526">
    <property type="term" value="P:semaphorin-plexin signaling pathway"/>
    <property type="evidence" value="ECO:0007669"/>
    <property type="project" value="TreeGrafter"/>
</dbReference>
<evidence type="ECO:0000256" key="7">
    <source>
        <dbReference type="ARBA" id="ARBA00022902"/>
    </source>
</evidence>
<organism evidence="15 16">
    <name type="scientific">Trichinella pseudospiralis</name>
    <name type="common">Parasitic roundworm</name>
    <dbReference type="NCBI Taxonomy" id="6337"/>
    <lineage>
        <taxon>Eukaryota</taxon>
        <taxon>Metazoa</taxon>
        <taxon>Ecdysozoa</taxon>
        <taxon>Nematoda</taxon>
        <taxon>Enoplea</taxon>
        <taxon>Dorylaimia</taxon>
        <taxon>Trichinellida</taxon>
        <taxon>Trichinellidae</taxon>
        <taxon>Trichinella</taxon>
    </lineage>
</organism>
<dbReference type="SUPFAM" id="SSF48726">
    <property type="entry name" value="Immunoglobulin"/>
    <property type="match status" value="1"/>
</dbReference>
<dbReference type="GO" id="GO:0005886">
    <property type="term" value="C:plasma membrane"/>
    <property type="evidence" value="ECO:0007669"/>
    <property type="project" value="TreeGrafter"/>
</dbReference>
<feature type="chain" id="PRO_5006880483" description="Semaphorin-2A" evidence="12">
    <location>
        <begin position="24"/>
        <end position="981"/>
    </location>
</feature>
<evidence type="ECO:0000256" key="9">
    <source>
        <dbReference type="ARBA" id="ARBA00023180"/>
    </source>
</evidence>
<keyword evidence="9" id="KW-0325">Glycoprotein</keyword>
<dbReference type="InterPro" id="IPR015943">
    <property type="entry name" value="WD40/YVTN_repeat-like_dom_sf"/>
</dbReference>
<keyword evidence="5 12" id="KW-0732">Signal</keyword>
<feature type="domain" description="Sema" evidence="14">
    <location>
        <begin position="13"/>
        <end position="497"/>
    </location>
</feature>
<dbReference type="GO" id="GO:0005576">
    <property type="term" value="C:extracellular region"/>
    <property type="evidence" value="ECO:0007669"/>
    <property type="project" value="UniProtKB-SubCell"/>
</dbReference>
<dbReference type="InterPro" id="IPR027231">
    <property type="entry name" value="Semaphorin"/>
</dbReference>
<feature type="signal peptide" evidence="12">
    <location>
        <begin position="1"/>
        <end position="23"/>
    </location>
</feature>
<dbReference type="EMBL" id="JYDV01000101">
    <property type="protein sequence ID" value="KRZ33859.1"/>
    <property type="molecule type" value="Genomic_DNA"/>
</dbReference>
<dbReference type="PROSITE" id="PS50835">
    <property type="entry name" value="IG_LIKE"/>
    <property type="match status" value="1"/>
</dbReference>
<dbReference type="GO" id="GO:0007411">
    <property type="term" value="P:axon guidance"/>
    <property type="evidence" value="ECO:0007669"/>
    <property type="project" value="TreeGrafter"/>
</dbReference>
<proteinExistence type="inferred from homology"/>
<dbReference type="InterPro" id="IPR007110">
    <property type="entry name" value="Ig-like_dom"/>
</dbReference>
<dbReference type="PANTHER" id="PTHR11036:SF90">
    <property type="entry name" value="SEMAPHORIN 2B, ISOFORM D-RELATED"/>
    <property type="match status" value="1"/>
</dbReference>
<dbReference type="GO" id="GO:0030215">
    <property type="term" value="F:semaphorin receptor binding"/>
    <property type="evidence" value="ECO:0007669"/>
    <property type="project" value="InterPro"/>
</dbReference>
<feature type="domain" description="Ig-like" evidence="13">
    <location>
        <begin position="546"/>
        <end position="622"/>
    </location>
</feature>
<evidence type="ECO:0000256" key="12">
    <source>
        <dbReference type="SAM" id="SignalP"/>
    </source>
</evidence>
<keyword evidence="3" id="KW-0217">Developmental protein</keyword>
<evidence type="ECO:0000256" key="6">
    <source>
        <dbReference type="ARBA" id="ARBA00022782"/>
    </source>
</evidence>
<comment type="caution">
    <text evidence="11">Lacks conserved residue(s) required for the propagation of feature annotation.</text>
</comment>
<name>A0A0V1JFU1_TRIPS</name>
<dbReference type="InterPro" id="IPR027799">
    <property type="entry name" value="Rtf2_RING-finger"/>
</dbReference>
<evidence type="ECO:0000259" key="14">
    <source>
        <dbReference type="PROSITE" id="PS51004"/>
    </source>
</evidence>
<keyword evidence="6" id="KW-0221">Differentiation</keyword>
<evidence type="ECO:0000259" key="13">
    <source>
        <dbReference type="PROSITE" id="PS50835"/>
    </source>
</evidence>
<dbReference type="FunFam" id="2.130.10.10:FF:000369">
    <property type="entry name" value="semaphorin-2A isoform X1"/>
    <property type="match status" value="1"/>
</dbReference>
<dbReference type="SUPFAM" id="SSF101912">
    <property type="entry name" value="Sema domain"/>
    <property type="match status" value="1"/>
</dbReference>
<dbReference type="PANTHER" id="PTHR11036">
    <property type="entry name" value="SEMAPHORIN"/>
    <property type="match status" value="1"/>
</dbReference>
<dbReference type="Pfam" id="PF04641">
    <property type="entry name" value="Rtf2"/>
    <property type="match status" value="1"/>
</dbReference>
<keyword evidence="4" id="KW-0964">Secreted</keyword>